<sequence length="679" mass="78637">MNIIQCYAPTNDSNDDIKDQFYERLQSVTEKCSRKDLTILMGDLNAKVGIDNTGYEDIMGRHGLGERNENGEKFANLCAFNKLVIGGTIFPHKRIHKATWISPDHNTENQIYHICINKKFRRTIENLKKNWKSGRTALQRFNTVFLRDTEKLNEFKIALNNRFQILQDLRKEKETSMEDNWKDIKEALTLTCQEVLGLKKYHHKEWISTETLDKIKERKNKKAAINNSRTRTEKVQAQAEYIEANKQVKRSIRADKKKYVEELATTVEKAPREGNMKQLYDTTKKLAGKYSKPERPVKNKEGKPITEIQQQRNRWVEYFEELLNRPAPMNPPDIEAAHTDLPIDVNPPTKEEIRMAVRQIKSGKAAARNQSDDLDFADDLALLSRTHEQMQMKTASVAAVSASVGLSIHKGKTKVLKFKAENNNPITLDGETLENVESFTYLGSIIDEQGGSDADVKARIGKARTAFLQLKNIWNSKQLSTNIKVRIFNTNVKAVLLYGAETWRTTTTTTKKVQVFINSCLRKMLNIHWPDTISNSLLWERTNQLPAEEEIRKRRWKWIGHTLRKSSNCITRQALTWNPEGKRKRGRPNNTLRRIIEADMKTMNYNWTELERIAQDRIKRDPVTQQSKGYGFIRFADYTAQVMCLAERHTIENRQCDVRIPISKVTIFSFLEAFLNCDI</sequence>
<dbReference type="InterPro" id="IPR036691">
    <property type="entry name" value="Endo/exonu/phosph_ase_sf"/>
</dbReference>
<dbReference type="STRING" id="48269.A0A183N5J4"/>
<dbReference type="InterPro" id="IPR012677">
    <property type="entry name" value="Nucleotide-bd_a/b_plait_sf"/>
</dbReference>
<evidence type="ECO:0000313" key="1">
    <source>
        <dbReference type="EMBL" id="VDP47792.1"/>
    </source>
</evidence>
<dbReference type="SUPFAM" id="SSF56219">
    <property type="entry name" value="DNase I-like"/>
    <property type="match status" value="1"/>
</dbReference>
<reference evidence="1 2" key="1">
    <citation type="submission" date="2018-11" db="EMBL/GenBank/DDBJ databases">
        <authorList>
            <consortium name="Pathogen Informatics"/>
        </authorList>
    </citation>
    <scope>NUCLEOTIDE SEQUENCE [LARGE SCALE GENOMIC DNA]</scope>
    <source>
        <strain evidence="1 2">Zambia</strain>
    </source>
</reference>
<dbReference type="InterPro" id="IPR045609">
    <property type="entry name" value="DUF6451"/>
</dbReference>
<dbReference type="AlphaFoldDB" id="A0A183N5J4"/>
<dbReference type="Gene3D" id="3.60.10.10">
    <property type="entry name" value="Endonuclease/exonuclease/phosphatase"/>
    <property type="match status" value="1"/>
</dbReference>
<dbReference type="EMBL" id="UZAI01019803">
    <property type="protein sequence ID" value="VDP47792.1"/>
    <property type="molecule type" value="Genomic_DNA"/>
</dbReference>
<dbReference type="SUPFAM" id="SSF54928">
    <property type="entry name" value="RNA-binding domain, RBD"/>
    <property type="match status" value="1"/>
</dbReference>
<accession>A0A183N5J4</accession>
<organism evidence="1 2">
    <name type="scientific">Schistosoma margrebowiei</name>
    <dbReference type="NCBI Taxonomy" id="48269"/>
    <lineage>
        <taxon>Eukaryota</taxon>
        <taxon>Metazoa</taxon>
        <taxon>Spiralia</taxon>
        <taxon>Lophotrochozoa</taxon>
        <taxon>Platyhelminthes</taxon>
        <taxon>Trematoda</taxon>
        <taxon>Digenea</taxon>
        <taxon>Strigeidida</taxon>
        <taxon>Schistosomatoidea</taxon>
        <taxon>Schistosomatidae</taxon>
        <taxon>Schistosoma</taxon>
    </lineage>
</organism>
<dbReference type="PANTHER" id="PTHR47027:SF25">
    <property type="entry name" value="REVERSE TRANSCRIPTASE DOMAIN-CONTAINING PROTEIN"/>
    <property type="match status" value="1"/>
</dbReference>
<dbReference type="Proteomes" id="UP000277204">
    <property type="component" value="Unassembled WGS sequence"/>
</dbReference>
<gene>
    <name evidence="1" type="ORF">SMRZ_LOCUS23569</name>
</gene>
<name>A0A183N5J4_9TREM</name>
<dbReference type="InterPro" id="IPR035979">
    <property type="entry name" value="RBD_domain_sf"/>
</dbReference>
<dbReference type="Gene3D" id="3.30.70.330">
    <property type="match status" value="1"/>
</dbReference>
<proteinExistence type="predicted"/>
<keyword evidence="2" id="KW-1185">Reference proteome</keyword>
<protein>
    <submittedName>
        <fullName evidence="1">Uncharacterized protein</fullName>
    </submittedName>
</protein>
<dbReference type="Pfam" id="PF20049">
    <property type="entry name" value="DUF6451"/>
    <property type="match status" value="1"/>
</dbReference>
<evidence type="ECO:0000313" key="2">
    <source>
        <dbReference type="Proteomes" id="UP000277204"/>
    </source>
</evidence>
<dbReference type="GO" id="GO:0003676">
    <property type="term" value="F:nucleic acid binding"/>
    <property type="evidence" value="ECO:0007669"/>
    <property type="project" value="InterPro"/>
</dbReference>
<dbReference type="PANTHER" id="PTHR47027">
    <property type="entry name" value="REVERSE TRANSCRIPTASE DOMAIN-CONTAINING PROTEIN"/>
    <property type="match status" value="1"/>
</dbReference>